<dbReference type="GO" id="GO:0046653">
    <property type="term" value="P:tetrahydrofolate metabolic process"/>
    <property type="evidence" value="ECO:0007669"/>
    <property type="project" value="InterPro"/>
</dbReference>
<evidence type="ECO:0000313" key="1">
    <source>
        <dbReference type="EMBL" id="SVB87949.1"/>
    </source>
</evidence>
<accession>A0A382HL65</accession>
<organism evidence="1">
    <name type="scientific">marine metagenome</name>
    <dbReference type="NCBI Taxonomy" id="408172"/>
    <lineage>
        <taxon>unclassified sequences</taxon>
        <taxon>metagenomes</taxon>
        <taxon>ecological metagenomes</taxon>
    </lineage>
</organism>
<dbReference type="GO" id="GO:0008115">
    <property type="term" value="F:sarcosine oxidase activity"/>
    <property type="evidence" value="ECO:0007669"/>
    <property type="project" value="InterPro"/>
</dbReference>
<proteinExistence type="predicted"/>
<protein>
    <recommendedName>
        <fullName evidence="2">Sarcosine oxidase subunit delta</fullName>
    </recommendedName>
</protein>
<dbReference type="Pfam" id="PF04267">
    <property type="entry name" value="SoxD"/>
    <property type="match status" value="1"/>
</dbReference>
<sequence>MSFQLICPNCGKRSVSEYTFRGEDTERPKAIADFDEWGDYIFLRENKRGKQIEWWYHRSGCQSWFKVERDTANNTDHRSFWSDEG</sequence>
<name>A0A382HL65_9ZZZZ</name>
<dbReference type="EMBL" id="UINC01061895">
    <property type="protein sequence ID" value="SVB87949.1"/>
    <property type="molecule type" value="Genomic_DNA"/>
</dbReference>
<dbReference type="AlphaFoldDB" id="A0A382HL65"/>
<dbReference type="InterPro" id="IPR006279">
    <property type="entry name" value="SoxD"/>
</dbReference>
<dbReference type="InterPro" id="IPR038561">
    <property type="entry name" value="SoxD_sf"/>
</dbReference>
<evidence type="ECO:0008006" key="2">
    <source>
        <dbReference type="Google" id="ProtNLM"/>
    </source>
</evidence>
<reference evidence="1" key="1">
    <citation type="submission" date="2018-05" db="EMBL/GenBank/DDBJ databases">
        <authorList>
            <person name="Lanie J.A."/>
            <person name="Ng W.-L."/>
            <person name="Kazmierczak K.M."/>
            <person name="Andrzejewski T.M."/>
            <person name="Davidsen T.M."/>
            <person name="Wayne K.J."/>
            <person name="Tettelin H."/>
            <person name="Glass J.I."/>
            <person name="Rusch D."/>
            <person name="Podicherti R."/>
            <person name="Tsui H.-C.T."/>
            <person name="Winkler M.E."/>
        </authorList>
    </citation>
    <scope>NUCLEOTIDE SEQUENCE</scope>
</reference>
<dbReference type="Gene3D" id="3.30.2270.10">
    <property type="entry name" value="Folate-binding superfamily"/>
    <property type="match status" value="1"/>
</dbReference>
<gene>
    <name evidence="1" type="ORF">METZ01_LOCUS240803</name>
</gene>